<reference evidence="2" key="1">
    <citation type="journal article" date="2020" name="mSystems">
        <title>Genome- and Community-Level Interaction Insights into Carbon Utilization and Element Cycling Functions of Hydrothermarchaeota in Hydrothermal Sediment.</title>
        <authorList>
            <person name="Zhou Z."/>
            <person name="Liu Y."/>
            <person name="Xu W."/>
            <person name="Pan J."/>
            <person name="Luo Z.H."/>
            <person name="Li M."/>
        </authorList>
    </citation>
    <scope>NUCLEOTIDE SEQUENCE [LARGE SCALE GENOMIC DNA]</scope>
    <source>
        <strain evidence="2">SpSt-374</strain>
    </source>
</reference>
<dbReference type="AlphaFoldDB" id="A0A7C3VN47"/>
<accession>A0A7C3VN47</accession>
<sequence length="331" mass="36582">MTNDNFTDIIGQQQAVDLLSQAVAKNRIAPAYLFAGPEGVGRGLTARCFAKLLLTQSPSPPSPLSQNGRGGNERGGKEGRKLNNHPDFLWVEPTYLHQGNLLNAAEAAEAGIKRKAPPAIRLEQVREISRFLARPPLESSRSVVVVEQAETMAEGAANALLKTLEEPGRATIILIAPSPEALLPTLVSRCQRIPFQRLNGEDMKRVLANMDKGDILQDPAVVDMAQGCPGVAVLAASQLAEIPPELLQRLQKMPANLKEALELGREIDGAIDTETQLWLINYLQHRYWHQLQNQKTRRAISILEDTRRHLLAYVQPRLVWEVTLMQISQAN</sequence>
<evidence type="ECO:0000256" key="1">
    <source>
        <dbReference type="SAM" id="MobiDB-lite"/>
    </source>
</evidence>
<proteinExistence type="predicted"/>
<dbReference type="NCBIfam" id="NF005638">
    <property type="entry name" value="PRK07399.1"/>
    <property type="match status" value="1"/>
</dbReference>
<dbReference type="PANTHER" id="PTHR11669:SF8">
    <property type="entry name" value="DNA POLYMERASE III SUBUNIT DELTA"/>
    <property type="match status" value="1"/>
</dbReference>
<name>A0A7C3VN47_9CYAN</name>
<dbReference type="GO" id="GO:0006261">
    <property type="term" value="P:DNA-templated DNA replication"/>
    <property type="evidence" value="ECO:0007669"/>
    <property type="project" value="TreeGrafter"/>
</dbReference>
<comment type="caution">
    <text evidence="2">The sequence shown here is derived from an EMBL/GenBank/DDBJ whole genome shotgun (WGS) entry which is preliminary data.</text>
</comment>
<dbReference type="EC" id="2.7.7.7" evidence="2"/>
<dbReference type="Gene3D" id="3.40.50.300">
    <property type="entry name" value="P-loop containing nucleotide triphosphate hydrolases"/>
    <property type="match status" value="1"/>
</dbReference>
<keyword evidence="2" id="KW-0808">Transferase</keyword>
<dbReference type="InterPro" id="IPR027417">
    <property type="entry name" value="P-loop_NTPase"/>
</dbReference>
<protein>
    <submittedName>
        <fullName evidence="2">DNA polymerase III subunit delta</fullName>
        <ecNumber evidence="2">2.7.7.7</ecNumber>
    </submittedName>
</protein>
<dbReference type="GO" id="GO:0003887">
    <property type="term" value="F:DNA-directed DNA polymerase activity"/>
    <property type="evidence" value="ECO:0007669"/>
    <property type="project" value="UniProtKB-EC"/>
</dbReference>
<organism evidence="2">
    <name type="scientific">Planktothricoides sp. SpSt-374</name>
    <dbReference type="NCBI Taxonomy" id="2282167"/>
    <lineage>
        <taxon>Bacteria</taxon>
        <taxon>Bacillati</taxon>
        <taxon>Cyanobacteriota</taxon>
        <taxon>Cyanophyceae</taxon>
        <taxon>Oscillatoriophycideae</taxon>
        <taxon>Oscillatoriales</taxon>
        <taxon>Oscillatoriaceae</taxon>
        <taxon>Planktothricoides</taxon>
    </lineage>
</organism>
<dbReference type="EMBL" id="DSPX01000019">
    <property type="protein sequence ID" value="HGF99530.1"/>
    <property type="molecule type" value="Genomic_DNA"/>
</dbReference>
<feature type="compositionally biased region" description="Basic and acidic residues" evidence="1">
    <location>
        <begin position="71"/>
        <end position="81"/>
    </location>
</feature>
<gene>
    <name evidence="2" type="ORF">ENR15_02365</name>
</gene>
<dbReference type="SUPFAM" id="SSF52540">
    <property type="entry name" value="P-loop containing nucleoside triphosphate hydrolases"/>
    <property type="match status" value="1"/>
</dbReference>
<dbReference type="PANTHER" id="PTHR11669">
    <property type="entry name" value="REPLICATION FACTOR C / DNA POLYMERASE III GAMMA-TAU SUBUNIT"/>
    <property type="match status" value="1"/>
</dbReference>
<keyword evidence="2" id="KW-0548">Nucleotidyltransferase</keyword>
<feature type="region of interest" description="Disordered" evidence="1">
    <location>
        <begin position="57"/>
        <end position="83"/>
    </location>
</feature>
<dbReference type="Pfam" id="PF13177">
    <property type="entry name" value="DNA_pol3_delta2"/>
    <property type="match status" value="1"/>
</dbReference>
<evidence type="ECO:0000313" key="2">
    <source>
        <dbReference type="EMBL" id="HGF99530.1"/>
    </source>
</evidence>
<dbReference type="InterPro" id="IPR050238">
    <property type="entry name" value="DNA_Rep/Repair_Clamp_Loader"/>
</dbReference>